<dbReference type="Proteomes" id="UP000253816">
    <property type="component" value="Unassembled WGS sequence"/>
</dbReference>
<evidence type="ECO:0000256" key="1">
    <source>
        <dbReference type="SAM" id="Phobius"/>
    </source>
</evidence>
<keyword evidence="3" id="KW-1185">Reference proteome</keyword>
<sequence>MGTLFLVSTLLARNATLPLAGGQTTMRSMHMTVTRAVLSLILLITALPALFATTSITVKAIFLLSAMMTLMGTVMNFSVLLEEWRGQRAEVDADTPSGLSQIGSSLKQICVSTCKGMPQLAKAILAKIQGQGQRNAPSGLERWLHRVRVAGGGALENMRNLTEGRSTRLDTDGKNSLGLFFLGQNPVTPLGGTPVEGLLDQLE</sequence>
<proteinExistence type="predicted"/>
<protein>
    <submittedName>
        <fullName evidence="2">Uncharacterized protein</fullName>
    </submittedName>
</protein>
<dbReference type="AlphaFoldDB" id="A0A369KJS2"/>
<evidence type="ECO:0000313" key="3">
    <source>
        <dbReference type="Proteomes" id="UP000253816"/>
    </source>
</evidence>
<evidence type="ECO:0000313" key="2">
    <source>
        <dbReference type="EMBL" id="RDB31226.1"/>
    </source>
</evidence>
<feature type="transmembrane region" description="Helical" evidence="1">
    <location>
        <begin position="36"/>
        <end position="53"/>
    </location>
</feature>
<name>A0A369KJS2_9BACT</name>
<keyword evidence="1" id="KW-1133">Transmembrane helix</keyword>
<accession>A0A369KJS2</accession>
<gene>
    <name evidence="2" type="ORF">HAT2_00706</name>
</gene>
<dbReference type="EMBL" id="QQBG01000026">
    <property type="protein sequence ID" value="RDB31226.1"/>
    <property type="molecule type" value="Genomic_DNA"/>
</dbReference>
<comment type="caution">
    <text evidence="2">The sequence shown here is derived from an EMBL/GenBank/DDBJ whole genome shotgun (WGS) entry which is preliminary data.</text>
</comment>
<reference evidence="2 3" key="1">
    <citation type="submission" date="2018-07" db="EMBL/GenBank/DDBJ databases">
        <title>Comparative genomics of the Candidatus Parilichlamydiaceae reveals evidence of convergent evolution and genome reduction in the phylum Chlamydiae.</title>
        <authorList>
            <person name="Taylor-Brown A."/>
            <person name="Polkinghorne A."/>
        </authorList>
    </citation>
    <scope>NUCLEOTIDE SEQUENCE [LARGE SCALE GENOMIC DNA]</scope>
    <source>
        <strain evidence="2 3">Hat2</strain>
    </source>
</reference>
<keyword evidence="1" id="KW-0812">Transmembrane</keyword>
<keyword evidence="1" id="KW-0472">Membrane</keyword>
<organism evidence="2 3">
    <name type="scientific">Candidatus Similichlamydia laticola</name>
    <dbReference type="NCBI Taxonomy" id="2170265"/>
    <lineage>
        <taxon>Bacteria</taxon>
        <taxon>Pseudomonadati</taxon>
        <taxon>Chlamydiota</taxon>
        <taxon>Chlamydiia</taxon>
        <taxon>Parachlamydiales</taxon>
        <taxon>Candidatus Parilichlamydiaceae</taxon>
        <taxon>Candidatus Similichlamydia</taxon>
    </lineage>
</organism>